<dbReference type="EMBL" id="JAPDRN010000013">
    <property type="protein sequence ID" value="KAJ9640832.1"/>
    <property type="molecule type" value="Genomic_DNA"/>
</dbReference>
<evidence type="ECO:0000256" key="2">
    <source>
        <dbReference type="ARBA" id="ARBA00005587"/>
    </source>
</evidence>
<evidence type="ECO:0000256" key="4">
    <source>
        <dbReference type="ARBA" id="ARBA00022989"/>
    </source>
</evidence>
<keyword evidence="8" id="KW-1185">Reference proteome</keyword>
<dbReference type="PANTHER" id="PTHR31123:SF4">
    <property type="entry name" value="PROTEIN ALCS"/>
    <property type="match status" value="1"/>
</dbReference>
<dbReference type="GO" id="GO:0015123">
    <property type="term" value="F:acetate transmembrane transporter activity"/>
    <property type="evidence" value="ECO:0007669"/>
    <property type="project" value="TreeGrafter"/>
</dbReference>
<feature type="transmembrane region" description="Helical" evidence="6">
    <location>
        <begin position="113"/>
        <end position="133"/>
    </location>
</feature>
<protein>
    <recommendedName>
        <fullName evidence="9">GPR1/FUN34/YaaH-class plasma membrane protein</fullName>
    </recommendedName>
</protein>
<feature type="transmembrane region" description="Helical" evidence="6">
    <location>
        <begin position="181"/>
        <end position="202"/>
    </location>
</feature>
<evidence type="ECO:0000313" key="8">
    <source>
        <dbReference type="Proteomes" id="UP001172681"/>
    </source>
</evidence>
<proteinExistence type="inferred from homology"/>
<dbReference type="InterPro" id="IPR000791">
    <property type="entry name" value="Gpr1/Fun34/SatP-like"/>
</dbReference>
<evidence type="ECO:0000256" key="5">
    <source>
        <dbReference type="ARBA" id="ARBA00023136"/>
    </source>
</evidence>
<keyword evidence="5 6" id="KW-0472">Membrane</keyword>
<dbReference type="Proteomes" id="UP001172681">
    <property type="component" value="Unassembled WGS sequence"/>
</dbReference>
<keyword evidence="3 6" id="KW-0812">Transmembrane</keyword>
<evidence type="ECO:0000256" key="3">
    <source>
        <dbReference type="ARBA" id="ARBA00022692"/>
    </source>
</evidence>
<feature type="transmembrane region" description="Helical" evidence="6">
    <location>
        <begin position="82"/>
        <end position="101"/>
    </location>
</feature>
<dbReference type="Pfam" id="PF01184">
    <property type="entry name" value="Gpr1_Fun34_YaaH"/>
    <property type="match status" value="1"/>
</dbReference>
<feature type="transmembrane region" description="Helical" evidence="6">
    <location>
        <begin position="250"/>
        <end position="270"/>
    </location>
</feature>
<feature type="transmembrane region" description="Helical" evidence="6">
    <location>
        <begin position="140"/>
        <end position="161"/>
    </location>
</feature>
<evidence type="ECO:0008006" key="9">
    <source>
        <dbReference type="Google" id="ProtNLM"/>
    </source>
</evidence>
<dbReference type="InterPro" id="IPR051633">
    <property type="entry name" value="AceTr"/>
</dbReference>
<feature type="transmembrane region" description="Helical" evidence="6">
    <location>
        <begin position="209"/>
        <end position="230"/>
    </location>
</feature>
<organism evidence="7 8">
    <name type="scientific">Knufia peltigerae</name>
    <dbReference type="NCBI Taxonomy" id="1002370"/>
    <lineage>
        <taxon>Eukaryota</taxon>
        <taxon>Fungi</taxon>
        <taxon>Dikarya</taxon>
        <taxon>Ascomycota</taxon>
        <taxon>Pezizomycotina</taxon>
        <taxon>Eurotiomycetes</taxon>
        <taxon>Chaetothyriomycetidae</taxon>
        <taxon>Chaetothyriales</taxon>
        <taxon>Trichomeriaceae</taxon>
        <taxon>Knufia</taxon>
    </lineage>
</organism>
<accession>A0AA38YA02</accession>
<gene>
    <name evidence="7" type="ORF">H2204_003121</name>
</gene>
<evidence type="ECO:0000256" key="6">
    <source>
        <dbReference type="SAM" id="Phobius"/>
    </source>
</evidence>
<comment type="caution">
    <text evidence="7">The sequence shown here is derived from an EMBL/GenBank/DDBJ whole genome shotgun (WGS) entry which is preliminary data.</text>
</comment>
<comment type="similarity">
    <text evidence="2">Belongs to the acetate uptake transporter (AceTr) (TC 2.A.96) family.</text>
</comment>
<comment type="subcellular location">
    <subcellularLocation>
        <location evidence="1">Membrane</location>
        <topology evidence="1">Multi-pass membrane protein</topology>
    </subcellularLocation>
</comment>
<evidence type="ECO:0000313" key="7">
    <source>
        <dbReference type="EMBL" id="KAJ9640832.1"/>
    </source>
</evidence>
<name>A0AA38YA02_9EURO</name>
<reference evidence="7" key="1">
    <citation type="submission" date="2022-10" db="EMBL/GenBank/DDBJ databases">
        <title>Culturing micro-colonial fungi from biological soil crusts in the Mojave desert and describing Neophaeococcomyces mojavensis, and introducing the new genera and species Taxawa tesnikishii.</title>
        <authorList>
            <person name="Kurbessoian T."/>
            <person name="Stajich J.E."/>
        </authorList>
    </citation>
    <scope>NUCLEOTIDE SEQUENCE</scope>
    <source>
        <strain evidence="7">TK_35</strain>
    </source>
</reference>
<dbReference type="AlphaFoldDB" id="A0AA38YA02"/>
<dbReference type="GO" id="GO:0005886">
    <property type="term" value="C:plasma membrane"/>
    <property type="evidence" value="ECO:0007669"/>
    <property type="project" value="TreeGrafter"/>
</dbReference>
<sequence>MSDYKAGIESESVTPQEGRIHQEDMENHHSHLNSNNRGDALQRLRTAGSVTMSPELFEKLYLAPQNSVKGDLRRTFGNPTPICLAGFLLAATPLSMVLLGWQGAGGLGAANVGSYVFLGGVLEIVGAVLEWVLGNTFPALVFSTFGGFWLTFASVMIPNFGAYAMYSTDSSDPAQGLTQPAFFATFSFFLVAMALLCCVYCVASLRTNVVFFLIFLTLIPTFGCLSASFFDAAHGRAATALTLQHAGAALLLLVSLLGWYIFLALVFLAVDFPLSLPLGDLSTVIKGAGDRARAKQAGDV</sequence>
<evidence type="ECO:0000256" key="1">
    <source>
        <dbReference type="ARBA" id="ARBA00004141"/>
    </source>
</evidence>
<dbReference type="PANTHER" id="PTHR31123">
    <property type="entry name" value="ACCUMULATION OF DYADS PROTEIN 2-RELATED"/>
    <property type="match status" value="1"/>
</dbReference>
<keyword evidence="4 6" id="KW-1133">Transmembrane helix</keyword>